<dbReference type="Gene3D" id="2.160.20.10">
    <property type="entry name" value="Single-stranded right-handed beta-helix, Pectin lyase-like"/>
    <property type="match status" value="1"/>
</dbReference>
<feature type="compositionally biased region" description="Low complexity" evidence="1">
    <location>
        <begin position="263"/>
        <end position="282"/>
    </location>
</feature>
<feature type="compositionally biased region" description="Low complexity" evidence="1">
    <location>
        <begin position="243"/>
        <end position="255"/>
    </location>
</feature>
<name>A0ABQ4SSZ2_9HYPH</name>
<gene>
    <name evidence="2" type="ORF">AOPFMNJM_1663</name>
</gene>
<reference evidence="2" key="1">
    <citation type="journal article" date="2021" name="Front. Microbiol.">
        <title>Comprehensive Comparative Genomics and Phenotyping of Methylobacterium Species.</title>
        <authorList>
            <person name="Alessa O."/>
            <person name="Ogura Y."/>
            <person name="Fujitani Y."/>
            <person name="Takami H."/>
            <person name="Hayashi T."/>
            <person name="Sahin N."/>
            <person name="Tani A."/>
        </authorList>
    </citation>
    <scope>NUCLEOTIDE SEQUENCE</scope>
    <source>
        <strain evidence="2">LMG 23639</strain>
    </source>
</reference>
<dbReference type="SUPFAM" id="SSF51126">
    <property type="entry name" value="Pectin lyase-like"/>
    <property type="match status" value="1"/>
</dbReference>
<dbReference type="Proteomes" id="UP001055102">
    <property type="component" value="Unassembled WGS sequence"/>
</dbReference>
<evidence type="ECO:0000256" key="1">
    <source>
        <dbReference type="SAM" id="MobiDB-lite"/>
    </source>
</evidence>
<sequence length="815" mass="83768">MSTLYPIPRQARRQDFVAAAGQTAFQPNTFKVYSPLDLRVRIKGVSGRFLTVAAGFTVALLGPAPSFPVVTFTTPRAAGDVVRIEGARTPERETDVTFGGVIRAANLEAELDKVAVFGQEVRRDFTDVADALDAVDEAVELIAGGTSAAGQAVAAAAAAKAGAEAARDAAVSSRDAAAGSAGGAAGSASAAGTARTAAEAARDAASSFKDAAAAAATSAVTARSGADSANAAAQSANAAAQGANTAAQTARGQAEAARDTATQQSTNAGNSASAANTARSQAESARDQAQAAMSSKADRANPTLTGIATAPLFRGYGGGGIGFVDVVTGEADRTGFIDFRDLYGNRVGLVGYGHAITKQISLYTGQAGGFFNFVTENGALGPRVNGNEIWHAGNFTPGSTGATSILYIDTYAPPYNVRANGSDMAPAIQAALNAAAGMIDGRGFGAGCVVLPQGVITVRDTLNIGSCVRLMGQGRQNTMLQMAADRQDRAIISVGDTILSGVSDLGVRFDGGLPGIEAARGFLIQGNWGSYRNISAWNTAVAYAVIGGNNNLFHQFYAASYSLIGLLNQGTDTVQQDGSYRGAIDNFWVQGRLECPNVPGYAQYGTIRLINNCEGLNLDHISCLGGEWGIIADATTNTHGRRPQYMTITNSMIDSTHRGSKLDKCSQSRFSNIWFCGAGAQTGNNPEAGAYPGLDIGVDCFDISVEGGWFNQNSGQGAIVRPGASDCRFNGVSFTTAGIRGNPIGLDIAGTNCVVVACIFKKATPGHAQGNMTHSVVLRNTATTNLLVGNMSMGGLLYDNQNPGGGNQSQSNIGM</sequence>
<accession>A0ABQ4SSZ2</accession>
<evidence type="ECO:0008006" key="4">
    <source>
        <dbReference type="Google" id="ProtNLM"/>
    </source>
</evidence>
<dbReference type="EMBL" id="BPQR01000027">
    <property type="protein sequence ID" value="GJE06347.1"/>
    <property type="molecule type" value="Genomic_DNA"/>
</dbReference>
<dbReference type="RefSeq" id="WP_238275011.1">
    <property type="nucleotide sequence ID" value="NZ_BPQR01000027.1"/>
</dbReference>
<evidence type="ECO:0000313" key="2">
    <source>
        <dbReference type="EMBL" id="GJE06347.1"/>
    </source>
</evidence>
<protein>
    <recommendedName>
        <fullName evidence="4">Tail fiber protein</fullName>
    </recommendedName>
</protein>
<organism evidence="2 3">
    <name type="scientific">Methylobacterium jeotgali</name>
    <dbReference type="NCBI Taxonomy" id="381630"/>
    <lineage>
        <taxon>Bacteria</taxon>
        <taxon>Pseudomonadati</taxon>
        <taxon>Pseudomonadota</taxon>
        <taxon>Alphaproteobacteria</taxon>
        <taxon>Hyphomicrobiales</taxon>
        <taxon>Methylobacteriaceae</taxon>
        <taxon>Methylobacterium</taxon>
    </lineage>
</organism>
<reference evidence="2" key="2">
    <citation type="submission" date="2021-08" db="EMBL/GenBank/DDBJ databases">
        <authorList>
            <person name="Tani A."/>
            <person name="Ola A."/>
            <person name="Ogura Y."/>
            <person name="Katsura K."/>
            <person name="Hayashi T."/>
        </authorList>
    </citation>
    <scope>NUCLEOTIDE SEQUENCE</scope>
    <source>
        <strain evidence="2">LMG 23639</strain>
    </source>
</reference>
<keyword evidence="3" id="KW-1185">Reference proteome</keyword>
<dbReference type="InterPro" id="IPR011050">
    <property type="entry name" value="Pectin_lyase_fold/virulence"/>
</dbReference>
<comment type="caution">
    <text evidence="2">The sequence shown here is derived from an EMBL/GenBank/DDBJ whole genome shotgun (WGS) entry which is preliminary data.</text>
</comment>
<dbReference type="InterPro" id="IPR012334">
    <property type="entry name" value="Pectin_lyas_fold"/>
</dbReference>
<feature type="region of interest" description="Disordered" evidence="1">
    <location>
        <begin position="243"/>
        <end position="299"/>
    </location>
</feature>
<evidence type="ECO:0000313" key="3">
    <source>
        <dbReference type="Proteomes" id="UP001055102"/>
    </source>
</evidence>
<proteinExistence type="predicted"/>